<comment type="caution">
    <text evidence="3">The sequence shown here is derived from an EMBL/GenBank/DDBJ whole genome shotgun (WGS) entry which is preliminary data.</text>
</comment>
<dbReference type="InterPro" id="IPR002545">
    <property type="entry name" value="CheW-lke_dom"/>
</dbReference>
<proteinExistence type="predicted"/>
<evidence type="ECO:0000313" key="3">
    <source>
        <dbReference type="EMBL" id="MDC3980615.1"/>
    </source>
</evidence>
<feature type="domain" description="CheW-like" evidence="2">
    <location>
        <begin position="50"/>
        <end position="186"/>
    </location>
</feature>
<dbReference type="GO" id="GO:0006935">
    <property type="term" value="P:chemotaxis"/>
    <property type="evidence" value="ECO:0007669"/>
    <property type="project" value="InterPro"/>
</dbReference>
<dbReference type="RefSeq" id="WP_272417652.1">
    <property type="nucleotide sequence ID" value="NZ_JAGTJJ010000002.1"/>
</dbReference>
<protein>
    <submittedName>
        <fullName evidence="3">Chemotaxis protein CheW</fullName>
    </submittedName>
</protein>
<dbReference type="EMBL" id="JAGTJJ010000002">
    <property type="protein sequence ID" value="MDC3980615.1"/>
    <property type="molecule type" value="Genomic_DNA"/>
</dbReference>
<dbReference type="SMART" id="SM00260">
    <property type="entry name" value="CheW"/>
    <property type="match status" value="1"/>
</dbReference>
<dbReference type="Pfam" id="PF01584">
    <property type="entry name" value="CheW"/>
    <property type="match status" value="1"/>
</dbReference>
<dbReference type="AlphaFoldDB" id="A0A9X4AS07"/>
<evidence type="ECO:0000313" key="4">
    <source>
        <dbReference type="Proteomes" id="UP001151081"/>
    </source>
</evidence>
<sequence>MNGRSQERDKSGDEAPVSAPNIAAERHVVELRRAFDTSFAAPPRDAERSGELVLAIQAGGQGYALRLSDIDGVHECRKVVPLPEGPPGLLGITGIRGRLFAVHALGALLGLPTWNEKPRWLLIAGGDEPIAIGVASIEACLEVSPADLVPVDSAKEDEAHVREIVTLAGEARGVLVLESLVARALERAGERREGAS</sequence>
<keyword evidence="4" id="KW-1185">Reference proteome</keyword>
<feature type="region of interest" description="Disordered" evidence="1">
    <location>
        <begin position="1"/>
        <end position="22"/>
    </location>
</feature>
<dbReference type="Proteomes" id="UP001151081">
    <property type="component" value="Unassembled WGS sequence"/>
</dbReference>
<accession>A0A9X4AS07</accession>
<feature type="compositionally biased region" description="Basic and acidic residues" evidence="1">
    <location>
        <begin position="1"/>
        <end position="13"/>
    </location>
</feature>
<dbReference type="PROSITE" id="PS50851">
    <property type="entry name" value="CHEW"/>
    <property type="match status" value="1"/>
</dbReference>
<dbReference type="InterPro" id="IPR036061">
    <property type="entry name" value="CheW-like_dom_sf"/>
</dbReference>
<dbReference type="Gene3D" id="2.40.50.180">
    <property type="entry name" value="CheA-289, Domain 4"/>
    <property type="match status" value="1"/>
</dbReference>
<dbReference type="GO" id="GO:0007165">
    <property type="term" value="P:signal transduction"/>
    <property type="evidence" value="ECO:0007669"/>
    <property type="project" value="InterPro"/>
</dbReference>
<reference evidence="3 4" key="1">
    <citation type="submission" date="2021-04" db="EMBL/GenBank/DDBJ databases">
        <title>Genome analysis of Polyangium sp.</title>
        <authorList>
            <person name="Li Y."/>
            <person name="Wang J."/>
        </authorList>
    </citation>
    <scope>NUCLEOTIDE SEQUENCE [LARGE SCALE GENOMIC DNA]</scope>
    <source>
        <strain evidence="3 4">SDU14</strain>
    </source>
</reference>
<organism evidence="3 4">
    <name type="scientific">Polyangium jinanense</name>
    <dbReference type="NCBI Taxonomy" id="2829994"/>
    <lineage>
        <taxon>Bacteria</taxon>
        <taxon>Pseudomonadati</taxon>
        <taxon>Myxococcota</taxon>
        <taxon>Polyangia</taxon>
        <taxon>Polyangiales</taxon>
        <taxon>Polyangiaceae</taxon>
        <taxon>Polyangium</taxon>
    </lineage>
</organism>
<dbReference type="Gene3D" id="2.30.30.40">
    <property type="entry name" value="SH3 Domains"/>
    <property type="match status" value="1"/>
</dbReference>
<gene>
    <name evidence="3" type="ORF">KEG57_08925</name>
</gene>
<name>A0A9X4AS07_9BACT</name>
<evidence type="ECO:0000259" key="2">
    <source>
        <dbReference type="PROSITE" id="PS50851"/>
    </source>
</evidence>
<evidence type="ECO:0000256" key="1">
    <source>
        <dbReference type="SAM" id="MobiDB-lite"/>
    </source>
</evidence>
<dbReference type="SUPFAM" id="SSF50341">
    <property type="entry name" value="CheW-like"/>
    <property type="match status" value="1"/>
</dbReference>